<dbReference type="Gene3D" id="2.150.10.10">
    <property type="entry name" value="Serralysin-like metalloprotease, C-terminal"/>
    <property type="match status" value="1"/>
</dbReference>
<dbReference type="InterPro" id="IPR011049">
    <property type="entry name" value="Serralysin-like_metalloprot_C"/>
</dbReference>
<dbReference type="EMBL" id="CP000393">
    <property type="protein sequence ID" value="ABG51182.1"/>
    <property type="molecule type" value="Genomic_DNA"/>
</dbReference>
<name>Q113Z2_TRIEI</name>
<sequence>MRKDANRVFGGISKNNLLGNKGNDSFSGGQGSDRFVLAPDNGSNIIQDFEDGIDLLQLNGGIAFENLTLTEESGNTVINSGSQRLALVSGVASSLLTPEDFLIAESES</sequence>
<dbReference type="SUPFAM" id="SSF51120">
    <property type="entry name" value="beta-Roll"/>
    <property type="match status" value="1"/>
</dbReference>
<dbReference type="eggNOG" id="COG2931">
    <property type="taxonomic scope" value="Bacteria"/>
</dbReference>
<dbReference type="KEGG" id="ter:Tery_1927"/>
<feature type="region of interest" description="Disordered" evidence="1">
    <location>
        <begin position="1"/>
        <end position="32"/>
    </location>
</feature>
<accession>Q113Z2</accession>
<dbReference type="STRING" id="203124.Tery_1927"/>
<proteinExistence type="predicted"/>
<dbReference type="AlphaFoldDB" id="Q113Z2"/>
<reference evidence="2" key="1">
    <citation type="submission" date="2006-06" db="EMBL/GenBank/DDBJ databases">
        <title>Complete sequence of Trichodesmium erythraeum IMS101.</title>
        <authorList>
            <consortium name="US DOE Joint Genome Institute"/>
            <person name="Copeland A."/>
            <person name="Lucas S."/>
            <person name="Lapidus A."/>
            <person name="Barry K."/>
            <person name="Detter J.C."/>
            <person name="Glavina del Rio T."/>
            <person name="Hammon N."/>
            <person name="Israni S."/>
            <person name="Dalin E."/>
            <person name="Tice H."/>
            <person name="Pitluck S."/>
            <person name="Kiss H."/>
            <person name="Munk A.C."/>
            <person name="Brettin T."/>
            <person name="Bruce D."/>
            <person name="Han C."/>
            <person name="Tapia R."/>
            <person name="Gilna P."/>
            <person name="Schmutz J."/>
            <person name="Larimer F."/>
            <person name="Land M."/>
            <person name="Hauser L."/>
            <person name="Kyrpides N."/>
            <person name="Kim E."/>
            <person name="Richardson P."/>
        </authorList>
    </citation>
    <scope>NUCLEOTIDE SEQUENCE [LARGE SCALE GENOMIC DNA]</scope>
    <source>
        <strain evidence="2">IMS101</strain>
    </source>
</reference>
<evidence type="ECO:0000313" key="2">
    <source>
        <dbReference type="EMBL" id="ABG51182.1"/>
    </source>
</evidence>
<dbReference type="RefSeq" id="WP_011611555.1">
    <property type="nucleotide sequence ID" value="NC_008312.1"/>
</dbReference>
<dbReference type="OrthoDB" id="454226at2"/>
<evidence type="ECO:0000256" key="1">
    <source>
        <dbReference type="SAM" id="MobiDB-lite"/>
    </source>
</evidence>
<organism evidence="2">
    <name type="scientific">Trichodesmium erythraeum (strain IMS101)</name>
    <dbReference type="NCBI Taxonomy" id="203124"/>
    <lineage>
        <taxon>Bacteria</taxon>
        <taxon>Bacillati</taxon>
        <taxon>Cyanobacteriota</taxon>
        <taxon>Cyanophyceae</taxon>
        <taxon>Oscillatoriophycideae</taxon>
        <taxon>Oscillatoriales</taxon>
        <taxon>Microcoleaceae</taxon>
        <taxon>Trichodesmium</taxon>
    </lineage>
</organism>
<dbReference type="HOGENOM" id="CLU_174554_0_0_3"/>
<feature type="compositionally biased region" description="Polar residues" evidence="1">
    <location>
        <begin position="13"/>
        <end position="27"/>
    </location>
</feature>
<gene>
    <name evidence="2" type="ordered locus">Tery_1927</name>
</gene>
<protein>
    <submittedName>
        <fullName evidence="2">Hemolysin-type calcium-binding region</fullName>
    </submittedName>
</protein>